<evidence type="ECO:0000313" key="2">
    <source>
        <dbReference type="EMBL" id="PYH63341.1"/>
    </source>
</evidence>
<dbReference type="GeneID" id="37206599"/>
<dbReference type="EMBL" id="KZ821656">
    <property type="protein sequence ID" value="PYH63341.1"/>
    <property type="molecule type" value="Genomic_DNA"/>
</dbReference>
<evidence type="ECO:0000256" key="1">
    <source>
        <dbReference type="SAM" id="MobiDB-lite"/>
    </source>
</evidence>
<accession>A0A319AVF1</accession>
<proteinExistence type="predicted"/>
<feature type="region of interest" description="Disordered" evidence="1">
    <location>
        <begin position="1"/>
        <end position="28"/>
    </location>
</feature>
<reference evidence="2" key="1">
    <citation type="submission" date="2016-12" db="EMBL/GenBank/DDBJ databases">
        <title>The genomes of Aspergillus section Nigri reveals drivers in fungal speciation.</title>
        <authorList>
            <consortium name="DOE Joint Genome Institute"/>
            <person name="Vesth T.C."/>
            <person name="Nybo J."/>
            <person name="Theobald S."/>
            <person name="Brandl J."/>
            <person name="Frisvad J.C."/>
            <person name="Nielsen K.F."/>
            <person name="Lyhne E.K."/>
            <person name="Kogle M.E."/>
            <person name="Kuo A."/>
            <person name="Riley R."/>
            <person name="Clum A."/>
            <person name="Nolan M."/>
            <person name="Lipzen A."/>
            <person name="Salamov A."/>
            <person name="Henrissat B."/>
            <person name="Wiebenga A."/>
            <person name="De Vries R.P."/>
            <person name="Grigoriev I.V."/>
            <person name="Mortensen U.H."/>
            <person name="Andersen M.R."/>
            <person name="Baker S.E."/>
        </authorList>
    </citation>
    <scope>NUCLEOTIDE SEQUENCE [LARGE SCALE GENOMIC DNA]</scope>
    <source>
        <strain evidence="2">CBS 113365</strain>
    </source>
</reference>
<dbReference type="AlphaFoldDB" id="A0A319AVF1"/>
<protein>
    <submittedName>
        <fullName evidence="2">Uncharacterized protein</fullName>
    </submittedName>
</protein>
<gene>
    <name evidence="2" type="ORF">BO88DRAFT_222186</name>
</gene>
<keyword evidence="3" id="KW-1185">Reference proteome</keyword>
<dbReference type="Proteomes" id="UP000248405">
    <property type="component" value="Unassembled WGS sequence"/>
</dbReference>
<evidence type="ECO:0000313" key="3">
    <source>
        <dbReference type="Proteomes" id="UP000248405"/>
    </source>
</evidence>
<name>A0A319AVF1_ASPVC</name>
<organism evidence="2 3">
    <name type="scientific">Aspergillus vadensis (strain CBS 113365 / IMI 142717 / IBT 24658)</name>
    <dbReference type="NCBI Taxonomy" id="1448311"/>
    <lineage>
        <taxon>Eukaryota</taxon>
        <taxon>Fungi</taxon>
        <taxon>Dikarya</taxon>
        <taxon>Ascomycota</taxon>
        <taxon>Pezizomycotina</taxon>
        <taxon>Eurotiomycetes</taxon>
        <taxon>Eurotiomycetidae</taxon>
        <taxon>Eurotiales</taxon>
        <taxon>Aspergillaceae</taxon>
        <taxon>Aspergillus</taxon>
        <taxon>Aspergillus subgen. Circumdati</taxon>
    </lineage>
</organism>
<dbReference type="RefSeq" id="XP_025557135.1">
    <property type="nucleotide sequence ID" value="XM_025702007.1"/>
</dbReference>
<sequence length="83" mass="9184">MQHHKVLAAVQHSRQLQGSDTHGEEQGIMGTDTKHKLWSLSSCPDMTAVSTVSRLDSLRTYSQGEIYELIESTISEIPTPMTA</sequence>